<dbReference type="InterPro" id="IPR050651">
    <property type="entry name" value="Plant_Cytochrome_P450_Monoox"/>
</dbReference>
<dbReference type="PANTHER" id="PTHR47947">
    <property type="entry name" value="CYTOCHROME P450 82C3-RELATED"/>
    <property type="match status" value="1"/>
</dbReference>
<evidence type="ECO:0000313" key="7">
    <source>
        <dbReference type="EMBL" id="OTG19274.1"/>
    </source>
</evidence>
<dbReference type="EMBL" id="MNCJ02000323">
    <property type="protein sequence ID" value="KAF5796205.1"/>
    <property type="molecule type" value="Genomic_DNA"/>
</dbReference>
<dbReference type="Pfam" id="PF00067">
    <property type="entry name" value="p450"/>
    <property type="match status" value="1"/>
</dbReference>
<dbReference type="InParanoid" id="A0A251U829"/>
<dbReference type="InterPro" id="IPR001128">
    <property type="entry name" value="Cyt_P450"/>
</dbReference>
<protein>
    <submittedName>
        <fullName evidence="7">Putative cytochrome P450</fullName>
    </submittedName>
    <submittedName>
        <fullName evidence="6">Unspecific monooxygenase</fullName>
        <ecNumber evidence="6">1.14.14.1</ecNumber>
    </submittedName>
</protein>
<accession>A0A251U829</accession>
<dbReference type="GO" id="GO:0020037">
    <property type="term" value="F:heme binding"/>
    <property type="evidence" value="ECO:0007669"/>
    <property type="project" value="InterPro"/>
</dbReference>
<dbReference type="GO" id="GO:0046246">
    <property type="term" value="P:terpene biosynthetic process"/>
    <property type="evidence" value="ECO:0000318"/>
    <property type="project" value="GO_Central"/>
</dbReference>
<keyword evidence="3 6" id="KW-0560">Oxidoreductase</keyword>
<dbReference type="EMBL" id="CM007897">
    <property type="protein sequence ID" value="OTG19274.1"/>
    <property type="molecule type" value="Genomic_DNA"/>
</dbReference>
<evidence type="ECO:0000313" key="8">
    <source>
        <dbReference type="Proteomes" id="UP000215914"/>
    </source>
</evidence>
<evidence type="ECO:0000256" key="4">
    <source>
        <dbReference type="ARBA" id="ARBA00023004"/>
    </source>
</evidence>
<sequence>MEYFLQFLTLLGLLLSSIIYAYKIGIRKTREKSNKLVAPEPSGALPFIGHLHHLRVQVPVARILGNMADDYGPAYSLRLGSHRALVISSRQMVKECFTTHERNFATRPIIAAGSYMNYDNAGFGASPYGPYWREMRKMAVSELFTSQRVEKFKHIRTSQVKNSINELSMLSQRNGGRASVINISKWFERIPLNIIVRILVGKGFSNGNNEQESHVREAIKKLVCLSGVFVVSDFFPYLEWMDIGGNLKAMKQVAKELDGVIEKWLNEHIEKRQECDSDKEGDFMDLMLSALPQDTEMFGYGRETIIKATTLVSNVLVFYQSQYIFNCYYI</sequence>
<proteinExistence type="predicted"/>
<keyword evidence="8" id="KW-1185">Reference proteome</keyword>
<dbReference type="STRING" id="4232.A0A251U829"/>
<dbReference type="GO" id="GO:0005506">
    <property type="term" value="F:iron ion binding"/>
    <property type="evidence" value="ECO:0007669"/>
    <property type="project" value="InterPro"/>
</dbReference>
<dbReference type="EC" id="1.14.14.1" evidence="6"/>
<dbReference type="InterPro" id="IPR002401">
    <property type="entry name" value="Cyt_P450_E_grp-I"/>
</dbReference>
<organism evidence="7 8">
    <name type="scientific">Helianthus annuus</name>
    <name type="common">Common sunflower</name>
    <dbReference type="NCBI Taxonomy" id="4232"/>
    <lineage>
        <taxon>Eukaryota</taxon>
        <taxon>Viridiplantae</taxon>
        <taxon>Streptophyta</taxon>
        <taxon>Embryophyta</taxon>
        <taxon>Tracheophyta</taxon>
        <taxon>Spermatophyta</taxon>
        <taxon>Magnoliopsida</taxon>
        <taxon>eudicotyledons</taxon>
        <taxon>Gunneridae</taxon>
        <taxon>Pentapetalae</taxon>
        <taxon>asterids</taxon>
        <taxon>campanulids</taxon>
        <taxon>Asterales</taxon>
        <taxon>Asteraceae</taxon>
        <taxon>Asteroideae</taxon>
        <taxon>Heliantheae alliance</taxon>
        <taxon>Heliantheae</taxon>
        <taxon>Helianthus</taxon>
    </lineage>
</organism>
<name>A0A251U829_HELAN</name>
<dbReference type="OMA" id="FTTHERN"/>
<reference evidence="6 8" key="1">
    <citation type="journal article" date="2017" name="Nature">
        <title>The sunflower genome provides insights into oil metabolism, flowering and Asterid evolution.</title>
        <authorList>
            <person name="Badouin H."/>
            <person name="Gouzy J."/>
            <person name="Grassa C.J."/>
            <person name="Murat F."/>
            <person name="Staton S.E."/>
            <person name="Cottret L."/>
            <person name="Lelandais-Briere C."/>
            <person name="Owens G.L."/>
            <person name="Carrere S."/>
            <person name="Mayjonade B."/>
            <person name="Legrand L."/>
            <person name="Gill N."/>
            <person name="Kane N.C."/>
            <person name="Bowers J.E."/>
            <person name="Hubner S."/>
            <person name="Bellec A."/>
            <person name="Berard A."/>
            <person name="Berges H."/>
            <person name="Blanchet N."/>
            <person name="Boniface M.C."/>
            <person name="Brunel D."/>
            <person name="Catrice O."/>
            <person name="Chaidir N."/>
            <person name="Claudel C."/>
            <person name="Donnadieu C."/>
            <person name="Faraut T."/>
            <person name="Fievet G."/>
            <person name="Helmstetter N."/>
            <person name="King M."/>
            <person name="Knapp S.J."/>
            <person name="Lai Z."/>
            <person name="Le Paslier M.C."/>
            <person name="Lippi Y."/>
            <person name="Lorenzon L."/>
            <person name="Mandel J.R."/>
            <person name="Marage G."/>
            <person name="Marchand G."/>
            <person name="Marquand E."/>
            <person name="Bret-Mestries E."/>
            <person name="Morien E."/>
            <person name="Nambeesan S."/>
            <person name="Nguyen T."/>
            <person name="Pegot-Espagnet P."/>
            <person name="Pouilly N."/>
            <person name="Raftis F."/>
            <person name="Sallet E."/>
            <person name="Schiex T."/>
            <person name="Thomas J."/>
            <person name="Vandecasteele C."/>
            <person name="Vares D."/>
            <person name="Vear F."/>
            <person name="Vautrin S."/>
            <person name="Crespi M."/>
            <person name="Mangin B."/>
            <person name="Burke J.M."/>
            <person name="Salse J."/>
            <person name="Munos S."/>
            <person name="Vincourt P."/>
            <person name="Rieseberg L.H."/>
            <person name="Langlade N.B."/>
        </authorList>
    </citation>
    <scope>NUCLEOTIDE SEQUENCE [LARGE SCALE GENOMIC DNA]</scope>
    <source>
        <strain evidence="8">cv. SF193</strain>
        <tissue evidence="6">Leaves</tissue>
    </source>
</reference>
<dbReference type="SUPFAM" id="SSF48264">
    <property type="entry name" value="Cytochrome P450"/>
    <property type="match status" value="1"/>
</dbReference>
<dbReference type="InterPro" id="IPR036396">
    <property type="entry name" value="Cyt_P450_sf"/>
</dbReference>
<reference evidence="6" key="3">
    <citation type="submission" date="2020-06" db="EMBL/GenBank/DDBJ databases">
        <title>Helianthus annuus Genome sequencing and assembly Release 2.</title>
        <authorList>
            <person name="Gouzy J."/>
            <person name="Langlade N."/>
            <person name="Munos S."/>
        </authorList>
    </citation>
    <scope>NUCLEOTIDE SEQUENCE</scope>
    <source>
        <tissue evidence="6">Leaves</tissue>
    </source>
</reference>
<keyword evidence="1" id="KW-0349">Heme</keyword>
<evidence type="ECO:0000313" key="6">
    <source>
        <dbReference type="EMBL" id="KAF5796205.1"/>
    </source>
</evidence>
<dbReference type="Gramene" id="mRNA:HanXRQr2_Chr08g0348721">
    <property type="protein sequence ID" value="CDS:HanXRQr2_Chr08g0348721.1"/>
    <property type="gene ID" value="HanXRQr2_Chr08g0348721"/>
</dbReference>
<evidence type="ECO:0000256" key="3">
    <source>
        <dbReference type="ARBA" id="ARBA00023002"/>
    </source>
</evidence>
<keyword evidence="4" id="KW-0408">Iron</keyword>
<keyword evidence="2" id="KW-0479">Metal-binding</keyword>
<dbReference type="GO" id="GO:0016712">
    <property type="term" value="F:oxidoreductase activity, acting on paired donors, with incorporation or reduction of molecular oxygen, reduced flavin or flavoprotein as one donor, and incorporation of one atom of oxygen"/>
    <property type="evidence" value="ECO:0007669"/>
    <property type="project" value="UniProtKB-EC"/>
</dbReference>
<evidence type="ECO:0000256" key="5">
    <source>
        <dbReference type="ARBA" id="ARBA00023033"/>
    </source>
</evidence>
<dbReference type="Gene3D" id="1.10.630.10">
    <property type="entry name" value="Cytochrome P450"/>
    <property type="match status" value="1"/>
</dbReference>
<keyword evidence="5 6" id="KW-0503">Monooxygenase</keyword>
<evidence type="ECO:0000256" key="1">
    <source>
        <dbReference type="ARBA" id="ARBA00022617"/>
    </source>
</evidence>
<gene>
    <name evidence="7" type="ORF">HannXRQ_Chr08g0232251</name>
    <name evidence="6" type="ORF">HanXRQr2_Chr08g0348721</name>
</gene>
<dbReference type="AlphaFoldDB" id="A0A251U829"/>
<reference evidence="7" key="2">
    <citation type="submission" date="2017-02" db="EMBL/GenBank/DDBJ databases">
        <title>Sunflower complete genome.</title>
        <authorList>
            <person name="Langlade N."/>
            <person name="Munos S."/>
        </authorList>
    </citation>
    <scope>NUCLEOTIDE SEQUENCE [LARGE SCALE GENOMIC DNA]</scope>
    <source>
        <tissue evidence="7">Leaves</tissue>
    </source>
</reference>
<evidence type="ECO:0000256" key="2">
    <source>
        <dbReference type="ARBA" id="ARBA00022723"/>
    </source>
</evidence>
<dbReference type="GO" id="GO:0004497">
    <property type="term" value="F:monooxygenase activity"/>
    <property type="evidence" value="ECO:0000318"/>
    <property type="project" value="GO_Central"/>
</dbReference>
<dbReference type="Proteomes" id="UP000215914">
    <property type="component" value="Chromosome 8"/>
</dbReference>
<dbReference type="PRINTS" id="PR00463">
    <property type="entry name" value="EP450I"/>
</dbReference>
<dbReference type="PANTHER" id="PTHR47947:SF8">
    <property type="entry name" value="CYTOCHROME P450 82C4-LIKE"/>
    <property type="match status" value="1"/>
</dbReference>